<dbReference type="Pfam" id="PF01927">
    <property type="entry name" value="Mut7-C"/>
    <property type="match status" value="1"/>
</dbReference>
<accession>A0ABR9XSK6</accession>
<evidence type="ECO:0000313" key="2">
    <source>
        <dbReference type="EMBL" id="MBF0637035.1"/>
    </source>
</evidence>
<evidence type="ECO:0000313" key="3">
    <source>
        <dbReference type="Proteomes" id="UP000619838"/>
    </source>
</evidence>
<comment type="caution">
    <text evidence="2">The sequence shown here is derived from an EMBL/GenBank/DDBJ whole genome shotgun (WGS) entry which is preliminary data.</text>
</comment>
<dbReference type="RefSeq" id="WP_114608638.1">
    <property type="nucleotide sequence ID" value="NZ_JABVZQ010000003.1"/>
</dbReference>
<proteinExistence type="predicted"/>
<evidence type="ECO:0000259" key="1">
    <source>
        <dbReference type="Pfam" id="PF01927"/>
    </source>
</evidence>
<organism evidence="2 3">
    <name type="scientific">Prosthecochloris ethylica</name>
    <dbReference type="NCBI Taxonomy" id="2743976"/>
    <lineage>
        <taxon>Bacteria</taxon>
        <taxon>Pseudomonadati</taxon>
        <taxon>Chlorobiota</taxon>
        <taxon>Chlorobiia</taxon>
        <taxon>Chlorobiales</taxon>
        <taxon>Chlorobiaceae</taxon>
        <taxon>Prosthecochloris</taxon>
    </lineage>
</organism>
<protein>
    <recommendedName>
        <fullName evidence="1">Mut7-C RNAse domain-containing protein</fullName>
    </recommendedName>
</protein>
<keyword evidence="3" id="KW-1185">Reference proteome</keyword>
<name>A0ABR9XSK6_9CHLB</name>
<dbReference type="InterPro" id="IPR002782">
    <property type="entry name" value="Mut7-C_RNAse_dom"/>
</dbReference>
<dbReference type="Proteomes" id="UP000619838">
    <property type="component" value="Unassembled WGS sequence"/>
</dbReference>
<feature type="domain" description="Mut7-C RNAse" evidence="1">
    <location>
        <begin position="2"/>
        <end position="35"/>
    </location>
</feature>
<dbReference type="EMBL" id="JADGII010000011">
    <property type="protein sequence ID" value="MBF0637035.1"/>
    <property type="molecule type" value="Genomic_DNA"/>
</dbReference>
<reference evidence="2 3" key="1">
    <citation type="journal article" date="2020" name="Microorganisms">
        <title>Simultaneous Genome Sequencing of Prosthecochloris ethylica and Desulfuromonas acetoxidans within a Syntrophic Mixture Reveals Unique Pili and Protein Interactions.</title>
        <authorList>
            <person name="Kyndt J.A."/>
            <person name="Van Beeumen J.J."/>
            <person name="Meyer T.E."/>
        </authorList>
    </citation>
    <scope>NUCLEOTIDE SEQUENCE [LARGE SCALE GENOMIC DNA]</scope>
    <source>
        <strain evidence="2 3">N3</strain>
    </source>
</reference>
<gene>
    <name evidence="2" type="ORF">INT08_07615</name>
</gene>
<sequence>MLEPKTRLYFDTFSICSSCQRIYWQGSHSTRLSTFISAVRRCCCRLHSAE</sequence>